<protein>
    <submittedName>
        <fullName evidence="3">Histidine phosphatase family protein</fullName>
    </submittedName>
</protein>
<dbReference type="InterPro" id="IPR050275">
    <property type="entry name" value="PGM_Phosphatase"/>
</dbReference>
<evidence type="ECO:0000256" key="1">
    <source>
        <dbReference type="PIRSR" id="PIRSR613078-1"/>
    </source>
</evidence>
<keyword evidence="4" id="KW-1185">Reference proteome</keyword>
<dbReference type="InterPro" id="IPR029033">
    <property type="entry name" value="His_PPase_superfam"/>
</dbReference>
<dbReference type="Gene3D" id="3.40.50.1240">
    <property type="entry name" value="Phosphoglycerate mutase-like"/>
    <property type="match status" value="1"/>
</dbReference>
<dbReference type="CDD" id="cd07067">
    <property type="entry name" value="HP_PGM_like"/>
    <property type="match status" value="1"/>
</dbReference>
<dbReference type="EMBL" id="SUME01000001">
    <property type="protein sequence ID" value="TJZ62946.1"/>
    <property type="molecule type" value="Genomic_DNA"/>
</dbReference>
<feature type="binding site" evidence="2">
    <location>
        <begin position="8"/>
        <end position="15"/>
    </location>
    <ligand>
        <name>substrate</name>
    </ligand>
</feature>
<feature type="binding site" evidence="2">
    <location>
        <position position="59"/>
    </location>
    <ligand>
        <name>substrate</name>
    </ligand>
</feature>
<sequence length="198" mass="22524">MITICLLRHGETSFNADGNRYCGRTDISLTDKGIEQAMRMNMLLKKYHFDYIFSSPLQRAKQTAEIASGRPADVIIDERLVEVDFGIWEGKRSEEFIAEDPESWTNWLSDPSHHAAGRTGETGTEVIDRLASFYSHILQNYNDKTLLVVGHNGINRLFLSHQLGMPLQNYRRIVQENSALTLITLDKHSGFNLLKLNA</sequence>
<dbReference type="InterPro" id="IPR001345">
    <property type="entry name" value="PG/BPGM_mutase_AS"/>
</dbReference>
<evidence type="ECO:0000313" key="3">
    <source>
        <dbReference type="EMBL" id="TJZ62946.1"/>
    </source>
</evidence>
<dbReference type="SUPFAM" id="SSF53254">
    <property type="entry name" value="Phosphoglycerate mutase-like"/>
    <property type="match status" value="1"/>
</dbReference>
<feature type="active site" description="Proton donor/acceptor" evidence="1">
    <location>
        <position position="82"/>
    </location>
</feature>
<evidence type="ECO:0000256" key="2">
    <source>
        <dbReference type="PIRSR" id="PIRSR613078-2"/>
    </source>
</evidence>
<name>A0A4U0P671_9SPHI</name>
<dbReference type="GO" id="GO:0005737">
    <property type="term" value="C:cytoplasm"/>
    <property type="evidence" value="ECO:0007669"/>
    <property type="project" value="TreeGrafter"/>
</dbReference>
<dbReference type="Pfam" id="PF00300">
    <property type="entry name" value="His_Phos_1"/>
    <property type="match status" value="1"/>
</dbReference>
<gene>
    <name evidence="3" type="ORF">FAZ15_01190</name>
</gene>
<feature type="active site" description="Tele-phosphohistidine intermediate" evidence="1">
    <location>
        <position position="9"/>
    </location>
</feature>
<dbReference type="InterPro" id="IPR013078">
    <property type="entry name" value="His_Pase_superF_clade-1"/>
</dbReference>
<evidence type="ECO:0000313" key="4">
    <source>
        <dbReference type="Proteomes" id="UP000306808"/>
    </source>
</evidence>
<reference evidence="3 4" key="1">
    <citation type="submission" date="2019-04" db="EMBL/GenBank/DDBJ databases">
        <title>Sphingobacterium olei sp. nov., isolated from oil-contaminated soil.</title>
        <authorList>
            <person name="Liu B."/>
        </authorList>
    </citation>
    <scope>NUCLEOTIDE SEQUENCE [LARGE SCALE GENOMIC DNA]</scope>
    <source>
        <strain evidence="3 4">HAL-9</strain>
    </source>
</reference>
<dbReference type="SMART" id="SM00855">
    <property type="entry name" value="PGAM"/>
    <property type="match status" value="1"/>
</dbReference>
<dbReference type="RefSeq" id="WP_136899317.1">
    <property type="nucleotide sequence ID" value="NZ_SUME01000001.1"/>
</dbReference>
<dbReference type="PROSITE" id="PS00175">
    <property type="entry name" value="PG_MUTASE"/>
    <property type="match status" value="1"/>
</dbReference>
<dbReference type="PANTHER" id="PTHR48100">
    <property type="entry name" value="BROAD-SPECIFICITY PHOSPHATASE YOR283W-RELATED"/>
    <property type="match status" value="1"/>
</dbReference>
<accession>A0A4U0P671</accession>
<proteinExistence type="predicted"/>
<dbReference type="GO" id="GO:0016791">
    <property type="term" value="F:phosphatase activity"/>
    <property type="evidence" value="ECO:0007669"/>
    <property type="project" value="TreeGrafter"/>
</dbReference>
<organism evidence="3 4">
    <name type="scientific">Sphingobacterium olei</name>
    <dbReference type="NCBI Taxonomy" id="2571155"/>
    <lineage>
        <taxon>Bacteria</taxon>
        <taxon>Pseudomonadati</taxon>
        <taxon>Bacteroidota</taxon>
        <taxon>Sphingobacteriia</taxon>
        <taxon>Sphingobacteriales</taxon>
        <taxon>Sphingobacteriaceae</taxon>
        <taxon>Sphingobacterium</taxon>
    </lineage>
</organism>
<dbReference type="AlphaFoldDB" id="A0A4U0P671"/>
<dbReference type="OrthoDB" id="9782128at2"/>
<comment type="caution">
    <text evidence="3">The sequence shown here is derived from an EMBL/GenBank/DDBJ whole genome shotgun (WGS) entry which is preliminary data.</text>
</comment>
<dbReference type="PANTHER" id="PTHR48100:SF59">
    <property type="entry name" value="ADENOSYLCOBALAMIN_ALPHA-RIBAZOLE PHOSPHATASE"/>
    <property type="match status" value="1"/>
</dbReference>
<dbReference type="PIRSF" id="PIRSF000709">
    <property type="entry name" value="6PFK_2-Ptase"/>
    <property type="match status" value="1"/>
</dbReference>
<dbReference type="Proteomes" id="UP000306808">
    <property type="component" value="Unassembled WGS sequence"/>
</dbReference>